<gene>
    <name evidence="12" type="ORF">SAMN05216326_12021</name>
</gene>
<dbReference type="GO" id="GO:0005829">
    <property type="term" value="C:cytosol"/>
    <property type="evidence" value="ECO:0007669"/>
    <property type="project" value="TreeGrafter"/>
</dbReference>
<dbReference type="PANTHER" id="PTHR43434">
    <property type="entry name" value="PHOSPHOGLYCOLATE PHOSPHATASE"/>
    <property type="match status" value="1"/>
</dbReference>
<dbReference type="Pfam" id="PF13419">
    <property type="entry name" value="HAD_2"/>
    <property type="match status" value="1"/>
</dbReference>
<dbReference type="SFLD" id="SFLDG01135">
    <property type="entry name" value="C1.5.6:_HAD__Beta-PGM__Phospha"/>
    <property type="match status" value="1"/>
</dbReference>
<dbReference type="GO" id="GO:0005975">
    <property type="term" value="P:carbohydrate metabolic process"/>
    <property type="evidence" value="ECO:0007669"/>
    <property type="project" value="InterPro"/>
</dbReference>
<accession>A0A1I0DJ00</accession>
<dbReference type="InterPro" id="IPR036412">
    <property type="entry name" value="HAD-like_sf"/>
</dbReference>
<dbReference type="GO" id="GO:0046295">
    <property type="term" value="P:glycolate biosynthetic process"/>
    <property type="evidence" value="ECO:0007669"/>
    <property type="project" value="UniProtKB-UniRule"/>
</dbReference>
<dbReference type="HAMAP" id="MF_00495">
    <property type="entry name" value="GPH_hydrolase_bact"/>
    <property type="match status" value="1"/>
</dbReference>
<keyword evidence="9 11" id="KW-0119">Carbohydrate metabolism</keyword>
<dbReference type="InterPro" id="IPR023214">
    <property type="entry name" value="HAD_sf"/>
</dbReference>
<evidence type="ECO:0000256" key="3">
    <source>
        <dbReference type="ARBA" id="ARBA00004818"/>
    </source>
</evidence>
<name>A0A1I0DJ00_9PROT</name>
<dbReference type="PANTHER" id="PTHR43434:SF1">
    <property type="entry name" value="PHOSPHOGLYCOLATE PHOSPHATASE"/>
    <property type="match status" value="1"/>
</dbReference>
<dbReference type="NCBIfam" id="NF009695">
    <property type="entry name" value="PRK13222.1-2"/>
    <property type="match status" value="1"/>
</dbReference>
<reference evidence="13" key="1">
    <citation type="submission" date="2016-10" db="EMBL/GenBank/DDBJ databases">
        <authorList>
            <person name="Varghese N."/>
            <person name="Submissions S."/>
        </authorList>
    </citation>
    <scope>NUCLEOTIDE SEQUENCE [LARGE SCALE GENOMIC DNA]</scope>
    <source>
        <strain evidence="13">Nm71</strain>
    </source>
</reference>
<evidence type="ECO:0000256" key="1">
    <source>
        <dbReference type="ARBA" id="ARBA00000830"/>
    </source>
</evidence>
<keyword evidence="6 11" id="KW-0479">Metal-binding</keyword>
<evidence type="ECO:0000256" key="5">
    <source>
        <dbReference type="ARBA" id="ARBA00013078"/>
    </source>
</evidence>
<comment type="catalytic activity">
    <reaction evidence="1 11">
        <text>2-phosphoglycolate + H2O = glycolate + phosphate</text>
        <dbReference type="Rhea" id="RHEA:14369"/>
        <dbReference type="ChEBI" id="CHEBI:15377"/>
        <dbReference type="ChEBI" id="CHEBI:29805"/>
        <dbReference type="ChEBI" id="CHEBI:43474"/>
        <dbReference type="ChEBI" id="CHEBI:58033"/>
        <dbReference type="EC" id="3.1.3.18"/>
    </reaction>
</comment>
<comment type="pathway">
    <text evidence="3 11">Organic acid metabolism; glycolate biosynthesis; glycolate from 2-phosphoglycolate: step 1/1.</text>
</comment>
<feature type="binding site" evidence="11">
    <location>
        <position position="39"/>
    </location>
    <ligand>
        <name>Mg(2+)</name>
        <dbReference type="ChEBI" id="CHEBI:18420"/>
    </ligand>
</feature>
<evidence type="ECO:0000256" key="9">
    <source>
        <dbReference type="ARBA" id="ARBA00023277"/>
    </source>
</evidence>
<evidence type="ECO:0000256" key="7">
    <source>
        <dbReference type="ARBA" id="ARBA00022801"/>
    </source>
</evidence>
<dbReference type="Gene3D" id="3.40.50.1000">
    <property type="entry name" value="HAD superfamily/HAD-like"/>
    <property type="match status" value="1"/>
</dbReference>
<keyword evidence="8 11" id="KW-0460">Magnesium</keyword>
<comment type="similarity">
    <text evidence="4 11">Belongs to the HAD-like hydrolase superfamily. CbbY/CbbZ/Gph/YieH family.</text>
</comment>
<dbReference type="EMBL" id="FOIA01000020">
    <property type="protein sequence ID" value="SET31773.1"/>
    <property type="molecule type" value="Genomic_DNA"/>
</dbReference>
<dbReference type="InterPro" id="IPR023198">
    <property type="entry name" value="PGP-like_dom2"/>
</dbReference>
<dbReference type="PRINTS" id="PR00413">
    <property type="entry name" value="HADHALOGNASE"/>
</dbReference>
<sequence length="253" mass="28069">MYPLFSAIDMNKELFSYAKSTVDRLHFPLPVKVVMIDLDGTLLDTAEDLALAANLMLRELGRPEHSVATIKSYIGKGIQRLVKRALTGDLNAEPEPQLLEVALPIYKKHYAENVHVHTKPFPGVKEGVELLRKAGFRLACITNKSESFTLPLLRATGFHDYFEIILSGDSLPKRKPDPMPLTHICKYFNVQPHEAVLMGDSLNDATAARAAGCHVFCVPYGYNEGRDVRELDCDAIVPSLVEASQLIVKATPQ</sequence>
<evidence type="ECO:0000256" key="2">
    <source>
        <dbReference type="ARBA" id="ARBA00001946"/>
    </source>
</evidence>
<dbReference type="Proteomes" id="UP000199345">
    <property type="component" value="Unassembled WGS sequence"/>
</dbReference>
<comment type="function">
    <text evidence="10 11">Specifically catalyzes the dephosphorylation of 2-phosphoglycolate. Is involved in the dissimilation of the intracellular 2-phosphoglycolate formed during the DNA repair of 3'-phosphoglycolate ends, a major class of DNA lesions induced by oxidative stress.</text>
</comment>
<dbReference type="GO" id="GO:0008967">
    <property type="term" value="F:phosphoglycolate phosphatase activity"/>
    <property type="evidence" value="ECO:0007669"/>
    <property type="project" value="UniProtKB-UniRule"/>
</dbReference>
<dbReference type="NCBIfam" id="TIGR01449">
    <property type="entry name" value="PGP_bact"/>
    <property type="match status" value="1"/>
</dbReference>
<dbReference type="FunFam" id="3.40.50.1000:FF:000022">
    <property type="entry name" value="Phosphoglycolate phosphatase"/>
    <property type="match status" value="1"/>
</dbReference>
<organism evidence="12 13">
    <name type="scientific">Nitrosomonas marina</name>
    <dbReference type="NCBI Taxonomy" id="917"/>
    <lineage>
        <taxon>Bacteria</taxon>
        <taxon>Pseudomonadati</taxon>
        <taxon>Pseudomonadota</taxon>
        <taxon>Betaproteobacteria</taxon>
        <taxon>Nitrosomonadales</taxon>
        <taxon>Nitrosomonadaceae</taxon>
        <taxon>Nitrosomonas</taxon>
    </lineage>
</organism>
<dbReference type="GO" id="GO:0046872">
    <property type="term" value="F:metal ion binding"/>
    <property type="evidence" value="ECO:0007669"/>
    <property type="project" value="UniProtKB-KW"/>
</dbReference>
<evidence type="ECO:0000313" key="12">
    <source>
        <dbReference type="EMBL" id="SET31773.1"/>
    </source>
</evidence>
<dbReference type="EC" id="3.1.3.18" evidence="5 11"/>
<feature type="binding site" evidence="11">
    <location>
        <position position="37"/>
    </location>
    <ligand>
        <name>Mg(2+)</name>
        <dbReference type="ChEBI" id="CHEBI:18420"/>
    </ligand>
</feature>
<dbReference type="SFLD" id="SFLDG01129">
    <property type="entry name" value="C1.5:_HAD__Beta-PGM__Phosphata"/>
    <property type="match status" value="1"/>
</dbReference>
<dbReference type="AlphaFoldDB" id="A0A1I0DJ00"/>
<evidence type="ECO:0000256" key="8">
    <source>
        <dbReference type="ARBA" id="ARBA00022842"/>
    </source>
</evidence>
<dbReference type="InterPro" id="IPR050155">
    <property type="entry name" value="HAD-like_hydrolase_sf"/>
</dbReference>
<dbReference type="InterPro" id="IPR006439">
    <property type="entry name" value="HAD-SF_hydro_IA"/>
</dbReference>
<dbReference type="InterPro" id="IPR037512">
    <property type="entry name" value="PGPase_prok"/>
</dbReference>
<dbReference type="SUPFAM" id="SSF56784">
    <property type="entry name" value="HAD-like"/>
    <property type="match status" value="1"/>
</dbReference>
<feature type="active site" description="Nucleophile" evidence="11">
    <location>
        <position position="37"/>
    </location>
</feature>
<evidence type="ECO:0000256" key="4">
    <source>
        <dbReference type="ARBA" id="ARBA00006171"/>
    </source>
</evidence>
<keyword evidence="7 11" id="KW-0378">Hydrolase</keyword>
<dbReference type="GO" id="GO:0006281">
    <property type="term" value="P:DNA repair"/>
    <property type="evidence" value="ECO:0007669"/>
    <property type="project" value="TreeGrafter"/>
</dbReference>
<evidence type="ECO:0000313" key="13">
    <source>
        <dbReference type="Proteomes" id="UP000199345"/>
    </source>
</evidence>
<dbReference type="UniPathway" id="UPA00865">
    <property type="reaction ID" value="UER00834"/>
</dbReference>
<comment type="cofactor">
    <cofactor evidence="2 11">
        <name>Mg(2+)</name>
        <dbReference type="ChEBI" id="CHEBI:18420"/>
    </cofactor>
</comment>
<dbReference type="NCBIfam" id="TIGR01549">
    <property type="entry name" value="HAD-SF-IA-v1"/>
    <property type="match status" value="1"/>
</dbReference>
<evidence type="ECO:0000256" key="10">
    <source>
        <dbReference type="ARBA" id="ARBA00059247"/>
    </source>
</evidence>
<evidence type="ECO:0000256" key="11">
    <source>
        <dbReference type="HAMAP-Rule" id="MF_00495"/>
    </source>
</evidence>
<keyword evidence="13" id="KW-1185">Reference proteome</keyword>
<feature type="binding site" evidence="11">
    <location>
        <position position="200"/>
    </location>
    <ligand>
        <name>Mg(2+)</name>
        <dbReference type="ChEBI" id="CHEBI:18420"/>
    </ligand>
</feature>
<dbReference type="InterPro" id="IPR041492">
    <property type="entry name" value="HAD_2"/>
</dbReference>
<evidence type="ECO:0000256" key="6">
    <source>
        <dbReference type="ARBA" id="ARBA00022723"/>
    </source>
</evidence>
<dbReference type="CDD" id="cd16417">
    <property type="entry name" value="HAD_PGPase"/>
    <property type="match status" value="1"/>
</dbReference>
<protein>
    <recommendedName>
        <fullName evidence="5 11">Phosphoglycolate phosphatase</fullName>
        <shortName evidence="11">PGP</shortName>
        <shortName evidence="11">PGPase</shortName>
        <ecNumber evidence="5 11">3.1.3.18</ecNumber>
    </recommendedName>
</protein>
<dbReference type="Gene3D" id="1.10.150.240">
    <property type="entry name" value="Putative phosphatase, domain 2"/>
    <property type="match status" value="1"/>
</dbReference>
<dbReference type="SFLD" id="SFLDS00003">
    <property type="entry name" value="Haloacid_Dehalogenase"/>
    <property type="match status" value="1"/>
</dbReference>
<proteinExistence type="inferred from homology"/>